<proteinExistence type="predicted"/>
<keyword evidence="6" id="KW-1185">Reference proteome</keyword>
<accession>A0AAP0NL50</accession>
<organism evidence="5 6">
    <name type="scientific">Liquidambar formosana</name>
    <name type="common">Formosan gum</name>
    <dbReference type="NCBI Taxonomy" id="63359"/>
    <lineage>
        <taxon>Eukaryota</taxon>
        <taxon>Viridiplantae</taxon>
        <taxon>Streptophyta</taxon>
        <taxon>Embryophyta</taxon>
        <taxon>Tracheophyta</taxon>
        <taxon>Spermatophyta</taxon>
        <taxon>Magnoliopsida</taxon>
        <taxon>eudicotyledons</taxon>
        <taxon>Gunneridae</taxon>
        <taxon>Pentapetalae</taxon>
        <taxon>Saxifragales</taxon>
        <taxon>Altingiaceae</taxon>
        <taxon>Liquidambar</taxon>
    </lineage>
</organism>
<dbReference type="Proteomes" id="UP001415857">
    <property type="component" value="Unassembled WGS sequence"/>
</dbReference>
<evidence type="ECO:0000313" key="5">
    <source>
        <dbReference type="EMBL" id="KAK9272494.1"/>
    </source>
</evidence>
<comment type="caution">
    <text evidence="5">The sequence shown here is derived from an EMBL/GenBank/DDBJ whole genome shotgun (WGS) entry which is preliminary data.</text>
</comment>
<keyword evidence="2" id="KW-0677">Repeat</keyword>
<dbReference type="InterPro" id="IPR039647">
    <property type="entry name" value="EF_hand_pair_protein_CML-like"/>
</dbReference>
<dbReference type="FunFam" id="1.10.238.10:FF:000302">
    <property type="entry name" value="Probable calcium-binding protein CML46"/>
    <property type="match status" value="1"/>
</dbReference>
<evidence type="ECO:0000256" key="3">
    <source>
        <dbReference type="ARBA" id="ARBA00022837"/>
    </source>
</evidence>
<gene>
    <name evidence="5" type="ORF">L1049_002867</name>
</gene>
<dbReference type="CDD" id="cd00051">
    <property type="entry name" value="EFh"/>
    <property type="match status" value="1"/>
</dbReference>
<dbReference type="AlphaFoldDB" id="A0AAP0NL50"/>
<keyword evidence="3" id="KW-0106">Calcium</keyword>
<evidence type="ECO:0000256" key="2">
    <source>
        <dbReference type="ARBA" id="ARBA00022737"/>
    </source>
</evidence>
<feature type="domain" description="EF-hand" evidence="4">
    <location>
        <begin position="124"/>
        <end position="159"/>
    </location>
</feature>
<evidence type="ECO:0000313" key="6">
    <source>
        <dbReference type="Proteomes" id="UP001415857"/>
    </source>
</evidence>
<dbReference type="PANTHER" id="PTHR10891">
    <property type="entry name" value="EF-HAND CALCIUM-BINDING DOMAIN CONTAINING PROTEIN"/>
    <property type="match status" value="1"/>
</dbReference>
<dbReference type="SMART" id="SM00054">
    <property type="entry name" value="EFh"/>
    <property type="match status" value="2"/>
</dbReference>
<dbReference type="InterPro" id="IPR011992">
    <property type="entry name" value="EF-hand-dom_pair"/>
</dbReference>
<evidence type="ECO:0000259" key="4">
    <source>
        <dbReference type="PROSITE" id="PS50222"/>
    </source>
</evidence>
<evidence type="ECO:0000256" key="1">
    <source>
        <dbReference type="ARBA" id="ARBA00022723"/>
    </source>
</evidence>
<dbReference type="EMBL" id="JBBPBK010000013">
    <property type="protein sequence ID" value="KAK9272494.1"/>
    <property type="molecule type" value="Genomic_DNA"/>
</dbReference>
<dbReference type="Gene3D" id="1.10.238.10">
    <property type="entry name" value="EF-hand"/>
    <property type="match status" value="1"/>
</dbReference>
<dbReference type="InterPro" id="IPR018247">
    <property type="entry name" value="EF_Hand_1_Ca_BS"/>
</dbReference>
<keyword evidence="1" id="KW-0479">Metal-binding</keyword>
<dbReference type="PROSITE" id="PS00018">
    <property type="entry name" value="EF_HAND_1"/>
    <property type="match status" value="2"/>
</dbReference>
<dbReference type="GO" id="GO:0005509">
    <property type="term" value="F:calcium ion binding"/>
    <property type="evidence" value="ECO:0007669"/>
    <property type="project" value="InterPro"/>
</dbReference>
<reference evidence="5 6" key="1">
    <citation type="journal article" date="2024" name="Plant J.">
        <title>Genome sequences and population genomics reveal climatic adaptation and genomic divergence between two closely related sweetgum species.</title>
        <authorList>
            <person name="Xu W.Q."/>
            <person name="Ren C.Q."/>
            <person name="Zhang X.Y."/>
            <person name="Comes H.P."/>
            <person name="Liu X.H."/>
            <person name="Li Y.G."/>
            <person name="Kettle C.J."/>
            <person name="Jalonen R."/>
            <person name="Gaisberger H."/>
            <person name="Ma Y.Z."/>
            <person name="Qiu Y.X."/>
        </authorList>
    </citation>
    <scope>NUCLEOTIDE SEQUENCE [LARGE SCALE GENOMIC DNA]</scope>
    <source>
        <strain evidence="5">Hangzhou</strain>
    </source>
</reference>
<dbReference type="PROSITE" id="PS50222">
    <property type="entry name" value="EF_HAND_2"/>
    <property type="match status" value="2"/>
</dbReference>
<feature type="domain" description="EF-hand" evidence="4">
    <location>
        <begin position="162"/>
        <end position="196"/>
    </location>
</feature>
<dbReference type="InterPro" id="IPR002048">
    <property type="entry name" value="EF_hand_dom"/>
</dbReference>
<dbReference type="PRINTS" id="PR01697">
    <property type="entry name" value="PARVALBUMIN"/>
</dbReference>
<dbReference type="SUPFAM" id="SSF47473">
    <property type="entry name" value="EF-hand"/>
    <property type="match status" value="1"/>
</dbReference>
<protein>
    <recommendedName>
        <fullName evidence="4">EF-hand domain-containing protein</fullName>
    </recommendedName>
</protein>
<name>A0AAP0NL50_LIQFO</name>
<dbReference type="Pfam" id="PF13499">
    <property type="entry name" value="EF-hand_7"/>
    <property type="match status" value="1"/>
</dbReference>
<sequence length="196" mass="22935">MLPGHMYFTMEETLASTTKPFCPGSVYAFILRWVIRFFSISLSYLQSKIDFFDCSTNWIEEDLDFESPIGKFYLHQKGEDDNMCREDVEMVMGRLGIFCNPESEKLQERLGSNELLGLFEEKEPSLEEVKEAFYVFDENRDGFIDARELQRVLCVLGLSEGSQLEDCKRMIRDFDENGDGRIDFNEFVKFMENSFC</sequence>